<feature type="compositionally biased region" description="Basic and acidic residues" evidence="1">
    <location>
        <begin position="116"/>
        <end position="125"/>
    </location>
</feature>
<feature type="region of interest" description="Disordered" evidence="1">
    <location>
        <begin position="106"/>
        <end position="125"/>
    </location>
</feature>
<evidence type="ECO:0000313" key="3">
    <source>
        <dbReference type="Proteomes" id="UP000499080"/>
    </source>
</evidence>
<dbReference type="EMBL" id="BGPR01004104">
    <property type="protein sequence ID" value="GBM95952.1"/>
    <property type="molecule type" value="Genomic_DNA"/>
</dbReference>
<proteinExistence type="predicted"/>
<dbReference type="AlphaFoldDB" id="A0A4Y2K3Q4"/>
<evidence type="ECO:0000256" key="1">
    <source>
        <dbReference type="SAM" id="MobiDB-lite"/>
    </source>
</evidence>
<reference evidence="2 3" key="1">
    <citation type="journal article" date="2019" name="Sci. Rep.">
        <title>Orb-weaving spider Araneus ventricosus genome elucidates the spidroin gene catalogue.</title>
        <authorList>
            <person name="Kono N."/>
            <person name="Nakamura H."/>
            <person name="Ohtoshi R."/>
            <person name="Moran D.A.P."/>
            <person name="Shinohara A."/>
            <person name="Yoshida Y."/>
            <person name="Fujiwara M."/>
            <person name="Mori M."/>
            <person name="Tomita M."/>
            <person name="Arakawa K."/>
        </authorList>
    </citation>
    <scope>NUCLEOTIDE SEQUENCE [LARGE SCALE GENOMIC DNA]</scope>
</reference>
<sequence length="125" mass="13774">MRRCEKGKLPIQIEISNILQFDALDRHFIVCEGVKKVKCQNEMTMILTRLDGRCGEHVVAALYGRQAALPPLQDVGVVGKRGGQLRARVQGIGLVSEVGGRISEDAQPAQVPVRNRSSEKNVIEK</sequence>
<gene>
    <name evidence="2" type="ORF">AVEN_173975_1</name>
</gene>
<protein>
    <submittedName>
        <fullName evidence="2">Uncharacterized protein</fullName>
    </submittedName>
</protein>
<evidence type="ECO:0000313" key="2">
    <source>
        <dbReference type="EMBL" id="GBM95952.1"/>
    </source>
</evidence>
<keyword evidence="3" id="KW-1185">Reference proteome</keyword>
<comment type="caution">
    <text evidence="2">The sequence shown here is derived from an EMBL/GenBank/DDBJ whole genome shotgun (WGS) entry which is preliminary data.</text>
</comment>
<accession>A0A4Y2K3Q4</accession>
<name>A0A4Y2K3Q4_ARAVE</name>
<organism evidence="2 3">
    <name type="scientific">Araneus ventricosus</name>
    <name type="common">Orbweaver spider</name>
    <name type="synonym">Epeira ventricosa</name>
    <dbReference type="NCBI Taxonomy" id="182803"/>
    <lineage>
        <taxon>Eukaryota</taxon>
        <taxon>Metazoa</taxon>
        <taxon>Ecdysozoa</taxon>
        <taxon>Arthropoda</taxon>
        <taxon>Chelicerata</taxon>
        <taxon>Arachnida</taxon>
        <taxon>Araneae</taxon>
        <taxon>Araneomorphae</taxon>
        <taxon>Entelegynae</taxon>
        <taxon>Araneoidea</taxon>
        <taxon>Araneidae</taxon>
        <taxon>Araneus</taxon>
    </lineage>
</organism>
<dbReference type="Proteomes" id="UP000499080">
    <property type="component" value="Unassembled WGS sequence"/>
</dbReference>